<gene>
    <name evidence="2" type="ORF">CJ213_02800</name>
</gene>
<protein>
    <submittedName>
        <fullName evidence="2">DUF2530 domain-containing protein</fullName>
    </submittedName>
</protein>
<evidence type="ECO:0000256" key="1">
    <source>
        <dbReference type="SAM" id="Phobius"/>
    </source>
</evidence>
<dbReference type="AlphaFoldDB" id="A0A9X7I9A2"/>
<sequence>MVGSMKFAPIVNPDARKAAPKPLQVDLRKVFSIGTIAWLVATIIALIVALLHITTWFPVLFCASGTIIGVLLLIWEHFDRWDYRRLGK</sequence>
<keyword evidence="1" id="KW-0812">Transmembrane</keyword>
<comment type="caution">
    <text evidence="2">The sequence shown here is derived from an EMBL/GenBank/DDBJ whole genome shotgun (WGS) entry which is preliminary data.</text>
</comment>
<dbReference type="EMBL" id="PNGY01000001">
    <property type="protein sequence ID" value="PMC55054.1"/>
    <property type="molecule type" value="Genomic_DNA"/>
</dbReference>
<accession>A0A9X7I9A2</accession>
<proteinExistence type="predicted"/>
<organism evidence="2 3">
    <name type="scientific">Gardnerella swidsinskii</name>
    <dbReference type="NCBI Taxonomy" id="2792979"/>
    <lineage>
        <taxon>Bacteria</taxon>
        <taxon>Bacillati</taxon>
        <taxon>Actinomycetota</taxon>
        <taxon>Actinomycetes</taxon>
        <taxon>Bifidobacteriales</taxon>
        <taxon>Bifidobacteriaceae</taxon>
        <taxon>Gardnerella</taxon>
    </lineage>
</organism>
<keyword evidence="1" id="KW-0472">Membrane</keyword>
<feature type="transmembrane region" description="Helical" evidence="1">
    <location>
        <begin position="30"/>
        <end position="50"/>
    </location>
</feature>
<keyword evidence="1" id="KW-1133">Transmembrane helix</keyword>
<feature type="transmembrane region" description="Helical" evidence="1">
    <location>
        <begin position="56"/>
        <end position="75"/>
    </location>
</feature>
<reference evidence="2 3" key="1">
    <citation type="submission" date="2017-09" db="EMBL/GenBank/DDBJ databases">
        <title>Bacterial strain isolated from the female urinary microbiota.</title>
        <authorList>
            <person name="Thomas-White K."/>
            <person name="Kumar N."/>
            <person name="Forster S."/>
            <person name="Putonti C."/>
            <person name="Lawley T."/>
            <person name="Wolfe A.J."/>
        </authorList>
    </citation>
    <scope>NUCLEOTIDE SEQUENCE [LARGE SCALE GENOMIC DNA]</scope>
    <source>
        <strain evidence="2 3">UMB0411</strain>
    </source>
</reference>
<dbReference type="RefSeq" id="WP_012913907.1">
    <property type="nucleotide sequence ID" value="NZ_CP019058.1"/>
</dbReference>
<dbReference type="Proteomes" id="UP000235293">
    <property type="component" value="Unassembled WGS sequence"/>
</dbReference>
<evidence type="ECO:0000313" key="2">
    <source>
        <dbReference type="EMBL" id="PMC55054.1"/>
    </source>
</evidence>
<evidence type="ECO:0000313" key="3">
    <source>
        <dbReference type="Proteomes" id="UP000235293"/>
    </source>
</evidence>
<name>A0A9X7I9A2_9BIFI</name>